<feature type="compositionally biased region" description="Basic and acidic residues" evidence="3">
    <location>
        <begin position="623"/>
        <end position="632"/>
    </location>
</feature>
<gene>
    <name evidence="4" type="ORF">PENSUB_8123</name>
</gene>
<feature type="compositionally biased region" description="Basic and acidic residues" evidence="3">
    <location>
        <begin position="706"/>
        <end position="716"/>
    </location>
</feature>
<dbReference type="InterPro" id="IPR019734">
    <property type="entry name" value="TPR_rpt"/>
</dbReference>
<evidence type="ECO:0008006" key="6">
    <source>
        <dbReference type="Google" id="ProtNLM"/>
    </source>
</evidence>
<dbReference type="Proteomes" id="UP000186955">
    <property type="component" value="Unassembled WGS sequence"/>
</dbReference>
<evidence type="ECO:0000313" key="5">
    <source>
        <dbReference type="Proteomes" id="UP000186955"/>
    </source>
</evidence>
<feature type="compositionally biased region" description="Basic residues" evidence="3">
    <location>
        <begin position="795"/>
        <end position="808"/>
    </location>
</feature>
<keyword evidence="5" id="KW-1185">Reference proteome</keyword>
<organism evidence="4 5">
    <name type="scientific">Penicillium subrubescens</name>
    <dbReference type="NCBI Taxonomy" id="1316194"/>
    <lineage>
        <taxon>Eukaryota</taxon>
        <taxon>Fungi</taxon>
        <taxon>Dikarya</taxon>
        <taxon>Ascomycota</taxon>
        <taxon>Pezizomycotina</taxon>
        <taxon>Eurotiomycetes</taxon>
        <taxon>Eurotiomycetidae</taxon>
        <taxon>Eurotiales</taxon>
        <taxon>Aspergillaceae</taxon>
        <taxon>Penicillium</taxon>
    </lineage>
</organism>
<feature type="compositionally biased region" description="Polar residues" evidence="3">
    <location>
        <begin position="831"/>
        <end position="842"/>
    </location>
</feature>
<dbReference type="PANTHER" id="PTHR23083">
    <property type="entry name" value="TETRATRICOPEPTIDE REPEAT PROTEIN, TPR"/>
    <property type="match status" value="1"/>
</dbReference>
<evidence type="ECO:0000256" key="2">
    <source>
        <dbReference type="ARBA" id="ARBA00038251"/>
    </source>
</evidence>
<dbReference type="SMART" id="SM00028">
    <property type="entry name" value="TPR"/>
    <property type="match status" value="3"/>
</dbReference>
<dbReference type="PANTHER" id="PTHR23083:SF464">
    <property type="entry name" value="TETRATRICOPEPTIDE REPEAT DOMAIN 7, ISOFORM A"/>
    <property type="match status" value="1"/>
</dbReference>
<proteinExistence type="inferred from homology"/>
<name>A0A1Q5TI53_9EURO</name>
<feature type="region of interest" description="Disordered" evidence="3">
    <location>
        <begin position="623"/>
        <end position="651"/>
    </location>
</feature>
<feature type="region of interest" description="Disordered" evidence="3">
    <location>
        <begin position="706"/>
        <end position="885"/>
    </location>
</feature>
<dbReference type="SUPFAM" id="SSF48452">
    <property type="entry name" value="TPR-like"/>
    <property type="match status" value="1"/>
</dbReference>
<reference evidence="4 5" key="1">
    <citation type="submission" date="2016-10" db="EMBL/GenBank/DDBJ databases">
        <title>Genome sequence of the ascomycete fungus Penicillium subrubescens.</title>
        <authorList>
            <person name="De Vries R.P."/>
            <person name="Peng M."/>
            <person name="Dilokpimol A."/>
            <person name="Hilden K."/>
            <person name="Makela M.R."/>
            <person name="Grigoriev I."/>
            <person name="Riley R."/>
            <person name="Granchi Z."/>
        </authorList>
    </citation>
    <scope>NUCLEOTIDE SEQUENCE [LARGE SCALE GENOMIC DNA]</scope>
    <source>
        <strain evidence="4 5">CBS 132785</strain>
    </source>
</reference>
<dbReference type="EMBL" id="MNBE01000653">
    <property type="protein sequence ID" value="OKO99906.1"/>
    <property type="molecule type" value="Genomic_DNA"/>
</dbReference>
<comment type="similarity">
    <text evidence="2">Belongs to the YPP1 family.</text>
</comment>
<dbReference type="STRING" id="1316194.A0A1Q5TI53"/>
<dbReference type="InterPro" id="IPR051722">
    <property type="entry name" value="Endocytosis_PI4K-reg_protein"/>
</dbReference>
<dbReference type="AlphaFoldDB" id="A0A1Q5TI53"/>
<dbReference type="Gene3D" id="1.25.40.10">
    <property type="entry name" value="Tetratricopeptide repeat domain"/>
    <property type="match status" value="1"/>
</dbReference>
<comment type="function">
    <text evidence="1">Involved in endocytosis.</text>
</comment>
<evidence type="ECO:0000256" key="1">
    <source>
        <dbReference type="ARBA" id="ARBA00002550"/>
    </source>
</evidence>
<protein>
    <recommendedName>
        <fullName evidence="6">Cargo-transport protein ypp1</fullName>
    </recommendedName>
</protein>
<evidence type="ECO:0000256" key="3">
    <source>
        <dbReference type="SAM" id="MobiDB-lite"/>
    </source>
</evidence>
<accession>A0A1Q5TI53</accession>
<dbReference type="InterPro" id="IPR011990">
    <property type="entry name" value="TPR-like_helical_dom_sf"/>
</dbReference>
<evidence type="ECO:0000313" key="4">
    <source>
        <dbReference type="EMBL" id="OKO99906.1"/>
    </source>
</evidence>
<comment type="caution">
    <text evidence="4">The sequence shown here is derived from an EMBL/GenBank/DDBJ whole genome shotgun (WGS) entry which is preliminary data.</text>
</comment>
<sequence>MAGGNAEKGQRYIASLDQARAQGKWDEVPELIRKVTKHAPHRTCVIQTATAESRVVAYLQQKTSSDSVSTPNLPELIPALLTTIENNDGTPEEIVQAQVCLGWIHWALSEPALAAGRLPKDFATTVDELAAGGQIPSAWTEVCLVKGCYIKGAAQATVSGIDETLETFASLMPWLSGGRLGSPNAQFLSWTETLLCKGAIMASEEARNSSPYSDPRHVEIALRLFRLWAALPAVKQGLTASQPSHLDASTSLSRTSIWKAYYGFLTTVLQNGLAYMAPNDGPDRPQLASELRRIEAICENNLLREVKFPTASSSNSEVEEWVEQVIGNWEVLCGPHWQDQDLGEGGQNTVGRNVLDILYRAATKTYHSHLILRRLFHVHSALADFDLAFQALDSYIEIITGAKERAEKGAEYGELEKDEIFLQTLSEGVTLLSCLGSFDEAEKAKDLTELIRKQLDKQGATVPEGKANGKLLLTQGPGSTISSEIPPAVLATAYRAVGVGLANWASFTPQNEARDEIRGEAVDYLLKSVSPSLGKQMSYSSLYTLSLVLAENRDLDTAIDYVKSALTSHGCSDTSEDLSRERDLVPMWHLLALLLSAKNEFDIAERSCEAAFEQFPPEVFGKTHLDKRSERRSSRHSSHSKERDSGFKRSLVSRLQGREKERILQTRITQLAFVEVMEGSEAAVNQSGQLLSLFATLFSELNLDSDGTKPKTEHLVPPKSSAGTARSFRGSIFSRNRSSHLPDRRADPSMSSVPAVPPLPNGNTTGAEAPAIQITDEDRPGHQSPSSLGRSDSKRLKKRSSSFHRHERPRIEEPPLPNGTESPETVGIAVSGNSSPNATSHPASGRQPLPPIAHNVNHRQQPAPAGHEHNPPVQDTRLPPPHRFDSPTLATTKFSYAQSQKHALGLLVKIWLIIAGLYRRASLFDDAREACQEAFKQTSRVETLTASFESSARAFSKRGWDNAKSSEELWADVYAEQGLLAQSQSSPHQAMKHFEDALLHCPDHPTATIALANLLLDVWDQKLPLELSNADVDLNISRLSLLSNLPKPKVANAISIDELKGPDVETLPKAEASSSPHDVDPKHLHRLAARDRAYGLLSSLTKLGSSWDNSEAWYALSRAYEAGDQIDKLKDVLWWCVELEDRRPIRHWSNIGSGFPTEAVRDWEEKERKRKTSQGA</sequence>